<gene>
    <name evidence="6" type="ORF">NDM98_11810</name>
</gene>
<keyword evidence="3 5" id="KW-1133">Transmembrane helix</keyword>
<name>A0ABT0XJW0_9BACI</name>
<comment type="caution">
    <text evidence="6">The sequence shown here is derived from an EMBL/GenBank/DDBJ whole genome shotgun (WGS) entry which is preliminary data.</text>
</comment>
<dbReference type="InterPro" id="IPR003339">
    <property type="entry name" value="ABC/ECF_trnsptr_transmembrane"/>
</dbReference>
<organism evidence="6 7">
    <name type="scientific">Alkalicoccobacillus plakortidis</name>
    <dbReference type="NCBI Taxonomy" id="444060"/>
    <lineage>
        <taxon>Bacteria</taxon>
        <taxon>Bacillati</taxon>
        <taxon>Bacillota</taxon>
        <taxon>Bacilli</taxon>
        <taxon>Bacillales</taxon>
        <taxon>Bacillaceae</taxon>
        <taxon>Alkalicoccobacillus</taxon>
    </lineage>
</organism>
<reference evidence="6" key="1">
    <citation type="submission" date="2022-06" db="EMBL/GenBank/DDBJ databases">
        <title>Alkalicoccobacillus porphyridii sp. nov., isolated from a marine red alga, Porphyridium purpureum and reclassification of Shouchella plakortidis and Shouchella gibsonii as Alkalicoccobacillus plakortidis comb. nov. and Alkalicoccobacillus gibsonii comb. nov.</title>
        <authorList>
            <person name="Kim K.H."/>
            <person name="Lee J.K."/>
            <person name="Han D.M."/>
            <person name="Baek J.H."/>
            <person name="Jeon C.O."/>
        </authorList>
    </citation>
    <scope>NUCLEOTIDE SEQUENCE</scope>
    <source>
        <strain evidence="6">DSM 19153</strain>
    </source>
</reference>
<evidence type="ECO:0000256" key="2">
    <source>
        <dbReference type="ARBA" id="ARBA00022692"/>
    </source>
</evidence>
<evidence type="ECO:0000256" key="3">
    <source>
        <dbReference type="ARBA" id="ARBA00022989"/>
    </source>
</evidence>
<dbReference type="Proteomes" id="UP001203665">
    <property type="component" value="Unassembled WGS sequence"/>
</dbReference>
<feature type="transmembrane region" description="Helical" evidence="5">
    <location>
        <begin position="40"/>
        <end position="72"/>
    </location>
</feature>
<evidence type="ECO:0000313" key="6">
    <source>
        <dbReference type="EMBL" id="MCM2676117.1"/>
    </source>
</evidence>
<evidence type="ECO:0000313" key="7">
    <source>
        <dbReference type="Proteomes" id="UP001203665"/>
    </source>
</evidence>
<evidence type="ECO:0000256" key="5">
    <source>
        <dbReference type="SAM" id="Phobius"/>
    </source>
</evidence>
<accession>A0ABT0XJW0</accession>
<evidence type="ECO:0000256" key="4">
    <source>
        <dbReference type="ARBA" id="ARBA00023136"/>
    </source>
</evidence>
<evidence type="ECO:0000256" key="1">
    <source>
        <dbReference type="ARBA" id="ARBA00004141"/>
    </source>
</evidence>
<keyword evidence="2 5" id="KW-0812">Transmembrane</keyword>
<feature type="transmembrane region" description="Helical" evidence="5">
    <location>
        <begin position="250"/>
        <end position="269"/>
    </location>
</feature>
<keyword evidence="7" id="KW-1185">Reference proteome</keyword>
<protein>
    <submittedName>
        <fullName evidence="6">Energy-coupling factor transporter transmembrane protein EcfT</fullName>
    </submittedName>
</protein>
<feature type="transmembrane region" description="Helical" evidence="5">
    <location>
        <begin position="187"/>
        <end position="207"/>
    </location>
</feature>
<keyword evidence="4 5" id="KW-0472">Membrane</keyword>
<comment type="subcellular location">
    <subcellularLocation>
        <location evidence="1">Membrane</location>
        <topology evidence="1">Multi-pass membrane protein</topology>
    </subcellularLocation>
</comment>
<feature type="transmembrane region" description="Helical" evidence="5">
    <location>
        <begin position="142"/>
        <end position="159"/>
    </location>
</feature>
<sequence>MSGSHNFLSKITVENVKIELMRTAFGHGETYFSKLDPRMLIIWCTIFTILPWFTHNLTILLGLSVFMGILAYHARVSPLLIILLAAGIFSQFFYIVTLAVFLGGSFGAALAIVPLTLKLLVISLATMAVFTSIDPEKFSDSLLSFGVPAKFGFGVSYGYRMLPILLEEYENLIHSFRLRGKKPAKKGIFYVYYLIYYAKMAVVAFYPMMLNTAKRTRTTVEALEVRGFSYTMESSASKELKLAHLKMTRFDAYFIAITIMVTGAVYTVGTISPL</sequence>
<dbReference type="CDD" id="cd16914">
    <property type="entry name" value="EcfT"/>
    <property type="match status" value="1"/>
</dbReference>
<dbReference type="RefSeq" id="WP_251607819.1">
    <property type="nucleotide sequence ID" value="NZ_JAMQJY010000001.1"/>
</dbReference>
<proteinExistence type="predicted"/>
<feature type="transmembrane region" description="Helical" evidence="5">
    <location>
        <begin position="108"/>
        <end position="130"/>
    </location>
</feature>
<dbReference type="Pfam" id="PF02361">
    <property type="entry name" value="CbiQ"/>
    <property type="match status" value="1"/>
</dbReference>
<feature type="transmembrane region" description="Helical" evidence="5">
    <location>
        <begin position="79"/>
        <end position="102"/>
    </location>
</feature>
<dbReference type="EMBL" id="JAMQJY010000001">
    <property type="protein sequence ID" value="MCM2676117.1"/>
    <property type="molecule type" value="Genomic_DNA"/>
</dbReference>